<keyword evidence="1" id="KW-0472">Membrane</keyword>
<name>A0A7X4GN62_9BURK</name>
<proteinExistence type="predicted"/>
<dbReference type="SMART" id="SM00754">
    <property type="entry name" value="CHRD"/>
    <property type="match status" value="1"/>
</dbReference>
<evidence type="ECO:0000256" key="2">
    <source>
        <dbReference type="SAM" id="SignalP"/>
    </source>
</evidence>
<feature type="chain" id="PRO_5030962102" evidence="2">
    <location>
        <begin position="28"/>
        <end position="205"/>
    </location>
</feature>
<dbReference type="AlphaFoldDB" id="A0A7X4GN62"/>
<feature type="transmembrane region" description="Helical" evidence="1">
    <location>
        <begin position="180"/>
        <end position="197"/>
    </location>
</feature>
<feature type="signal peptide" evidence="2">
    <location>
        <begin position="1"/>
        <end position="27"/>
    </location>
</feature>
<evidence type="ECO:0000259" key="3">
    <source>
        <dbReference type="PROSITE" id="PS50933"/>
    </source>
</evidence>
<dbReference type="Pfam" id="PF07452">
    <property type="entry name" value="CHRD"/>
    <property type="match status" value="1"/>
</dbReference>
<evidence type="ECO:0000313" key="4">
    <source>
        <dbReference type="EMBL" id="MYM66568.1"/>
    </source>
</evidence>
<protein>
    <submittedName>
        <fullName evidence="4">CHRD domain-containing protein</fullName>
    </submittedName>
</protein>
<dbReference type="EMBL" id="WWCK01000002">
    <property type="protein sequence ID" value="MYM66568.1"/>
    <property type="molecule type" value="Genomic_DNA"/>
</dbReference>
<dbReference type="NCBIfam" id="TIGR02595">
    <property type="entry name" value="PEP_CTERM"/>
    <property type="match status" value="1"/>
</dbReference>
<evidence type="ECO:0000256" key="1">
    <source>
        <dbReference type="SAM" id="Phobius"/>
    </source>
</evidence>
<dbReference type="Proteomes" id="UP000450012">
    <property type="component" value="Unassembled WGS sequence"/>
</dbReference>
<sequence length="205" mass="20510">MKQNIRNWAAAAGATGLMCAAMASASAATYTTILTGAKEAPPNTTEGIGAASVKFDTTTHVLEINAAFAGLFSDSTAAHIHCCTSTPGDGTAGVATETPTFGGFPVGVQTGAYHNVYNTSLAASWSSAFLSANGGTTAGAEAALLAALNAGSAYLNIHTTAYPNGEIRGFLAPATPVPEPAGIAMLGLGLPAVLLVARRRKPRAT</sequence>
<dbReference type="PROSITE" id="PS50933">
    <property type="entry name" value="CHRD"/>
    <property type="match status" value="1"/>
</dbReference>
<feature type="domain" description="CHRD" evidence="3">
    <location>
        <begin position="26"/>
        <end position="176"/>
    </location>
</feature>
<accession>A0A7X4GN62</accession>
<organism evidence="4 5">
    <name type="scientific">Duganella rivi</name>
    <dbReference type="NCBI Taxonomy" id="2666083"/>
    <lineage>
        <taxon>Bacteria</taxon>
        <taxon>Pseudomonadati</taxon>
        <taxon>Pseudomonadota</taxon>
        <taxon>Betaproteobacteria</taxon>
        <taxon>Burkholderiales</taxon>
        <taxon>Oxalobacteraceae</taxon>
        <taxon>Telluria group</taxon>
        <taxon>Duganella</taxon>
    </lineage>
</organism>
<evidence type="ECO:0000313" key="5">
    <source>
        <dbReference type="Proteomes" id="UP000450012"/>
    </source>
</evidence>
<dbReference type="RefSeq" id="WP_161013130.1">
    <property type="nucleotide sequence ID" value="NZ_WWCK01000002.1"/>
</dbReference>
<dbReference type="InterPro" id="IPR010895">
    <property type="entry name" value="CHRD"/>
</dbReference>
<keyword evidence="2" id="KW-0732">Signal</keyword>
<keyword evidence="5" id="KW-1185">Reference proteome</keyword>
<gene>
    <name evidence="4" type="ORF">GTP45_06910</name>
</gene>
<keyword evidence="1" id="KW-1133">Transmembrane helix</keyword>
<dbReference type="InterPro" id="IPR013424">
    <property type="entry name" value="Ice-binding_C"/>
</dbReference>
<keyword evidence="1" id="KW-0812">Transmembrane</keyword>
<comment type="caution">
    <text evidence="4">The sequence shown here is derived from an EMBL/GenBank/DDBJ whole genome shotgun (WGS) entry which is preliminary data.</text>
</comment>
<reference evidence="4 5" key="1">
    <citation type="submission" date="2019-12" db="EMBL/GenBank/DDBJ databases">
        <title>Novel species isolated from a subtropical stream in China.</title>
        <authorList>
            <person name="Lu H."/>
        </authorList>
    </citation>
    <scope>NUCLEOTIDE SEQUENCE [LARGE SCALE GENOMIC DNA]</scope>
    <source>
        <strain evidence="4 5">FT55W</strain>
    </source>
</reference>